<dbReference type="EMBL" id="MEUV01000006">
    <property type="protein sequence ID" value="OGC46368.1"/>
    <property type="molecule type" value="Genomic_DNA"/>
</dbReference>
<dbReference type="AlphaFoldDB" id="A0A1F4UN31"/>
<gene>
    <name evidence="1" type="ORF">A2V49_02400</name>
</gene>
<accession>A0A1F4UN31</accession>
<reference evidence="1 2" key="1">
    <citation type="journal article" date="2016" name="Nat. Commun.">
        <title>Thousands of microbial genomes shed light on interconnected biogeochemical processes in an aquifer system.</title>
        <authorList>
            <person name="Anantharaman K."/>
            <person name="Brown C.T."/>
            <person name="Hug L.A."/>
            <person name="Sharon I."/>
            <person name="Castelle C.J."/>
            <person name="Probst A.J."/>
            <person name="Thomas B.C."/>
            <person name="Singh A."/>
            <person name="Wilkins M.J."/>
            <person name="Karaoz U."/>
            <person name="Brodie E.L."/>
            <person name="Williams K.H."/>
            <person name="Hubbard S.S."/>
            <person name="Banfield J.F."/>
        </authorList>
    </citation>
    <scope>NUCLEOTIDE SEQUENCE [LARGE SCALE GENOMIC DNA]</scope>
</reference>
<name>A0A1F4UN31_UNCKA</name>
<comment type="caution">
    <text evidence="1">The sequence shown here is derived from an EMBL/GenBank/DDBJ whole genome shotgun (WGS) entry which is preliminary data.</text>
</comment>
<dbReference type="Proteomes" id="UP000178615">
    <property type="component" value="Unassembled WGS sequence"/>
</dbReference>
<protein>
    <submittedName>
        <fullName evidence="1">Uncharacterized protein</fullName>
    </submittedName>
</protein>
<evidence type="ECO:0000313" key="2">
    <source>
        <dbReference type="Proteomes" id="UP000178615"/>
    </source>
</evidence>
<sequence>MKINQSVVKKSEKETALIFEYKKDIIRTVIPNNLLPTGSEEKEFRLIYIWGYSDSFVITIKSSKIIHVRDAYGDDYRLPGWKMKMVDHQKTKQCPE</sequence>
<proteinExistence type="predicted"/>
<evidence type="ECO:0000313" key="1">
    <source>
        <dbReference type="EMBL" id="OGC46368.1"/>
    </source>
</evidence>
<organism evidence="1 2">
    <name type="scientific">candidate division WWE3 bacterium RBG_19FT_COMBO_34_6</name>
    <dbReference type="NCBI Taxonomy" id="1802612"/>
    <lineage>
        <taxon>Bacteria</taxon>
        <taxon>Katanobacteria</taxon>
    </lineage>
</organism>